<evidence type="ECO:0000313" key="2">
    <source>
        <dbReference type="EMBL" id="ENX36309.1"/>
    </source>
</evidence>
<keyword evidence="1" id="KW-0472">Membrane</keyword>
<accession>N9PRW0</accession>
<keyword evidence="1" id="KW-1133">Transmembrane helix</keyword>
<dbReference type="HOGENOM" id="CLU_201560_0_0_6"/>
<evidence type="ECO:0000313" key="3">
    <source>
        <dbReference type="Proteomes" id="UP000013009"/>
    </source>
</evidence>
<keyword evidence="3" id="KW-1185">Reference proteome</keyword>
<dbReference type="RefSeq" id="WP_005269852.1">
    <property type="nucleotide sequence ID" value="NZ_KB850193.1"/>
</dbReference>
<dbReference type="OrthoDB" id="9931139at2"/>
<dbReference type="AlphaFoldDB" id="N9PRW0"/>
<reference evidence="2 3" key="1">
    <citation type="submission" date="2013-02" db="EMBL/GenBank/DDBJ databases">
        <title>The Genome Sequence of Acinetobacter sp. NIPH 1859.</title>
        <authorList>
            <consortium name="The Broad Institute Genome Sequencing Platform"/>
            <consortium name="The Broad Institute Genome Sequencing Center for Infectious Disease"/>
            <person name="Cerqueira G."/>
            <person name="Feldgarden M."/>
            <person name="Courvalin P."/>
            <person name="Perichon B."/>
            <person name="Grillot-Courvalin C."/>
            <person name="Clermont D."/>
            <person name="Rocha E."/>
            <person name="Yoon E.-J."/>
            <person name="Nemec A."/>
            <person name="Walker B."/>
            <person name="Young S.K."/>
            <person name="Zeng Q."/>
            <person name="Gargeya S."/>
            <person name="Fitzgerald M."/>
            <person name="Haas B."/>
            <person name="Abouelleil A."/>
            <person name="Alvarado L."/>
            <person name="Arachchi H.M."/>
            <person name="Berlin A.M."/>
            <person name="Chapman S.B."/>
            <person name="Dewar J."/>
            <person name="Goldberg J."/>
            <person name="Griggs A."/>
            <person name="Gujja S."/>
            <person name="Hansen M."/>
            <person name="Howarth C."/>
            <person name="Imamovic A."/>
            <person name="Larimer J."/>
            <person name="McCowan C."/>
            <person name="Murphy C."/>
            <person name="Neiman D."/>
            <person name="Pearson M."/>
            <person name="Priest M."/>
            <person name="Roberts A."/>
            <person name="Saif S."/>
            <person name="Shea T."/>
            <person name="Sisk P."/>
            <person name="Sykes S."/>
            <person name="Wortman J."/>
            <person name="Nusbaum C."/>
            <person name="Birren B."/>
        </authorList>
    </citation>
    <scope>NUCLEOTIDE SEQUENCE [LARGE SCALE GENOMIC DNA]</scope>
    <source>
        <strain evidence="2 3">NIPH 1859</strain>
    </source>
</reference>
<evidence type="ECO:0000256" key="1">
    <source>
        <dbReference type="SAM" id="Phobius"/>
    </source>
</evidence>
<dbReference type="EMBL" id="APRZ01000006">
    <property type="protein sequence ID" value="ENX36309.1"/>
    <property type="molecule type" value="Genomic_DNA"/>
</dbReference>
<protein>
    <submittedName>
        <fullName evidence="2">Uncharacterized protein</fullName>
    </submittedName>
</protein>
<name>N9PRW0_9GAMM</name>
<sequence>MKQKSIQSQTTRPCCTEPTAKDLQLPLWDHFVANVIDSIKMLVFIIAGYALFIFLGFVFQLVAAWVKGLFA</sequence>
<comment type="caution">
    <text evidence="2">The sequence shown here is derived from an EMBL/GenBank/DDBJ whole genome shotgun (WGS) entry which is preliminary data.</text>
</comment>
<dbReference type="PATRIC" id="fig|1217695.3.peg.457"/>
<organism evidence="2 3">
    <name type="scientific">Acinetobacter colistiniresistens</name>
    <dbReference type="NCBI Taxonomy" id="280145"/>
    <lineage>
        <taxon>Bacteria</taxon>
        <taxon>Pseudomonadati</taxon>
        <taxon>Pseudomonadota</taxon>
        <taxon>Gammaproteobacteria</taxon>
        <taxon>Moraxellales</taxon>
        <taxon>Moraxellaceae</taxon>
        <taxon>Acinetobacter</taxon>
    </lineage>
</organism>
<feature type="transmembrane region" description="Helical" evidence="1">
    <location>
        <begin position="42"/>
        <end position="66"/>
    </location>
</feature>
<keyword evidence="1" id="KW-0812">Transmembrane</keyword>
<proteinExistence type="predicted"/>
<gene>
    <name evidence="2" type="ORF">F889_00471</name>
</gene>
<dbReference type="Proteomes" id="UP000013009">
    <property type="component" value="Unassembled WGS sequence"/>
</dbReference>